<proteinExistence type="predicted"/>
<reference evidence="3 4" key="1">
    <citation type="submission" date="2023-10" db="EMBL/GenBank/DDBJ databases">
        <title>Rubellicoccus peritrichatus gen. nov., sp. nov., isolated from an algae of coral reef tank.</title>
        <authorList>
            <person name="Luo J."/>
        </authorList>
    </citation>
    <scope>NUCLEOTIDE SEQUENCE [LARGE SCALE GENOMIC DNA]</scope>
    <source>
        <strain evidence="3 4">CR14</strain>
    </source>
</reference>
<keyword evidence="2" id="KW-0732">Signal</keyword>
<dbReference type="Proteomes" id="UP001304300">
    <property type="component" value="Chromosome"/>
</dbReference>
<evidence type="ECO:0000256" key="2">
    <source>
        <dbReference type="SAM" id="SignalP"/>
    </source>
</evidence>
<dbReference type="RefSeq" id="WP_317833785.1">
    <property type="nucleotide sequence ID" value="NZ_CP136920.1"/>
</dbReference>
<feature type="chain" id="PRO_5043009294" evidence="2">
    <location>
        <begin position="24"/>
        <end position="46"/>
    </location>
</feature>
<dbReference type="EMBL" id="CP136920">
    <property type="protein sequence ID" value="WOO41325.1"/>
    <property type="molecule type" value="Genomic_DNA"/>
</dbReference>
<organism evidence="3 4">
    <name type="scientific">Rubellicoccus peritrichatus</name>
    <dbReference type="NCBI Taxonomy" id="3080537"/>
    <lineage>
        <taxon>Bacteria</taxon>
        <taxon>Pseudomonadati</taxon>
        <taxon>Verrucomicrobiota</taxon>
        <taxon>Opitutia</taxon>
        <taxon>Puniceicoccales</taxon>
        <taxon>Cerasicoccaceae</taxon>
        <taxon>Rubellicoccus</taxon>
    </lineage>
</organism>
<gene>
    <name evidence="3" type="ORF">RZN69_22120</name>
</gene>
<name>A0AAQ3QVW5_9BACT</name>
<feature type="signal peptide" evidence="2">
    <location>
        <begin position="1"/>
        <end position="23"/>
    </location>
</feature>
<evidence type="ECO:0000313" key="3">
    <source>
        <dbReference type="EMBL" id="WOO41325.1"/>
    </source>
</evidence>
<dbReference type="AlphaFoldDB" id="A0AAQ3QVW5"/>
<keyword evidence="4" id="KW-1185">Reference proteome</keyword>
<accession>A0AAQ3QVW5</accession>
<feature type="compositionally biased region" description="Basic and acidic residues" evidence="1">
    <location>
        <begin position="29"/>
        <end position="40"/>
    </location>
</feature>
<evidence type="ECO:0000256" key="1">
    <source>
        <dbReference type="SAM" id="MobiDB-lite"/>
    </source>
</evidence>
<evidence type="ECO:0000313" key="4">
    <source>
        <dbReference type="Proteomes" id="UP001304300"/>
    </source>
</evidence>
<protein>
    <submittedName>
        <fullName evidence="3">Uncharacterized protein</fullName>
    </submittedName>
</protein>
<sequence>MKHKIVALIFASLFGLGVTLAHAGESDGSCDKGKCGDKTEACTPVE</sequence>
<feature type="region of interest" description="Disordered" evidence="1">
    <location>
        <begin position="25"/>
        <end position="46"/>
    </location>
</feature>